<evidence type="ECO:0000256" key="1">
    <source>
        <dbReference type="SAM" id="MobiDB-lite"/>
    </source>
</evidence>
<dbReference type="Gene3D" id="3.30.1520.10">
    <property type="entry name" value="Phox-like domain"/>
    <property type="match status" value="1"/>
</dbReference>
<name>D7G182_ECTSI</name>
<organism evidence="2 3">
    <name type="scientific">Ectocarpus siliculosus</name>
    <name type="common">Brown alga</name>
    <name type="synonym">Conferva siliculosa</name>
    <dbReference type="NCBI Taxonomy" id="2880"/>
    <lineage>
        <taxon>Eukaryota</taxon>
        <taxon>Sar</taxon>
        <taxon>Stramenopiles</taxon>
        <taxon>Ochrophyta</taxon>
        <taxon>PX clade</taxon>
        <taxon>Phaeophyceae</taxon>
        <taxon>Ectocarpales</taxon>
        <taxon>Ectocarpaceae</taxon>
        <taxon>Ectocarpus</taxon>
    </lineage>
</organism>
<dbReference type="SUPFAM" id="SSF64268">
    <property type="entry name" value="PX domain"/>
    <property type="match status" value="1"/>
</dbReference>
<keyword evidence="3" id="KW-1185">Reference proteome</keyword>
<dbReference type="Proteomes" id="UP000002630">
    <property type="component" value="Linkage Group LG24"/>
</dbReference>
<sequence length="366" mass="40956">MPLDDQLIVDADNTTTRSPRTPIANAKESARSQEEKRAGALAEYFSALFDESFCSHNFKLVGSRIFSSGRFQEEEAANARDSELSFARAGSSNSSLNGSLGSSGSSSEVLPRVGSSGQMSDGEPWGWFDEIEDPAGGEGGGPAPDAPPVTKATPPYILTESLSTQRLWRETAGKRPRQPSEERQFFEEQWAKNFSDSEVDYSEPLAETDAAAARKRAKKRTAPHSKVHYRATSPFGSAVSKSFQCDNCGQITSIMVHIPKFQIIQTGSDVHAEYLIVVGLGTVTLGVWRRFSEFQRLASKLSRSRRRDQFHNALCSWRCLRERQRWFRCLDVDYLILKTFLLERFLHDFVFESMSPNTVREFLGVL</sequence>
<proteinExistence type="predicted"/>
<dbReference type="AlphaFoldDB" id="D7G182"/>
<reference evidence="2 3" key="1">
    <citation type="journal article" date="2010" name="Nature">
        <title>The Ectocarpus genome and the independent evolution of multicellularity in brown algae.</title>
        <authorList>
            <person name="Cock J.M."/>
            <person name="Sterck L."/>
            <person name="Rouze P."/>
            <person name="Scornet D."/>
            <person name="Allen A.E."/>
            <person name="Amoutzias G."/>
            <person name="Anthouard V."/>
            <person name="Artiguenave F."/>
            <person name="Aury J.M."/>
            <person name="Badger J.H."/>
            <person name="Beszteri B."/>
            <person name="Billiau K."/>
            <person name="Bonnet E."/>
            <person name="Bothwell J.H."/>
            <person name="Bowler C."/>
            <person name="Boyen C."/>
            <person name="Brownlee C."/>
            <person name="Carrano C.J."/>
            <person name="Charrier B."/>
            <person name="Cho G.Y."/>
            <person name="Coelho S.M."/>
            <person name="Collen J."/>
            <person name="Corre E."/>
            <person name="Da Silva C."/>
            <person name="Delage L."/>
            <person name="Delaroque N."/>
            <person name="Dittami S.M."/>
            <person name="Doulbeau S."/>
            <person name="Elias M."/>
            <person name="Farnham G."/>
            <person name="Gachon C.M."/>
            <person name="Gschloessl B."/>
            <person name="Heesch S."/>
            <person name="Jabbari K."/>
            <person name="Jubin C."/>
            <person name="Kawai H."/>
            <person name="Kimura K."/>
            <person name="Kloareg B."/>
            <person name="Kupper F.C."/>
            <person name="Lang D."/>
            <person name="Le Bail A."/>
            <person name="Leblanc C."/>
            <person name="Lerouge P."/>
            <person name="Lohr M."/>
            <person name="Lopez P.J."/>
            <person name="Martens C."/>
            <person name="Maumus F."/>
            <person name="Michel G."/>
            <person name="Miranda-Saavedra D."/>
            <person name="Morales J."/>
            <person name="Moreau H."/>
            <person name="Motomura T."/>
            <person name="Nagasato C."/>
            <person name="Napoli C.A."/>
            <person name="Nelson D.R."/>
            <person name="Nyvall-Collen P."/>
            <person name="Peters A.F."/>
            <person name="Pommier C."/>
            <person name="Potin P."/>
            <person name="Poulain J."/>
            <person name="Quesneville H."/>
            <person name="Read B."/>
            <person name="Rensing S.A."/>
            <person name="Ritter A."/>
            <person name="Rousvoal S."/>
            <person name="Samanta M."/>
            <person name="Samson G."/>
            <person name="Schroeder D.C."/>
            <person name="Segurens B."/>
            <person name="Strittmatter M."/>
            <person name="Tonon T."/>
            <person name="Tregear J.W."/>
            <person name="Valentin K."/>
            <person name="von Dassow P."/>
            <person name="Yamagishi T."/>
            <person name="Van de Peer Y."/>
            <person name="Wincker P."/>
        </authorList>
    </citation>
    <scope>NUCLEOTIDE SEQUENCE [LARGE SCALE GENOMIC DNA]</scope>
    <source>
        <strain evidence="3">Ec32 / CCAP1310/4</strain>
    </source>
</reference>
<accession>D7G182</accession>
<dbReference type="OrthoDB" id="44355at2759"/>
<feature type="region of interest" description="Disordered" evidence="1">
    <location>
        <begin position="1"/>
        <end position="36"/>
    </location>
</feature>
<dbReference type="OMA" id="WHATAGQ"/>
<feature type="compositionally biased region" description="Basic and acidic residues" evidence="1">
    <location>
        <begin position="167"/>
        <end position="184"/>
    </location>
</feature>
<dbReference type="EMBL" id="FN648643">
    <property type="protein sequence ID" value="CBJ33192.1"/>
    <property type="molecule type" value="Genomic_DNA"/>
</dbReference>
<dbReference type="EMBL" id="FN649749">
    <property type="protein sequence ID" value="CBJ33192.1"/>
    <property type="molecule type" value="Genomic_DNA"/>
</dbReference>
<gene>
    <name evidence="2" type="ORF">Esi_0441_0009</name>
</gene>
<evidence type="ECO:0008006" key="4">
    <source>
        <dbReference type="Google" id="ProtNLM"/>
    </source>
</evidence>
<dbReference type="InParanoid" id="D7G182"/>
<dbReference type="eggNOG" id="ENOG502S5JH">
    <property type="taxonomic scope" value="Eukaryota"/>
</dbReference>
<dbReference type="GO" id="GO:0035091">
    <property type="term" value="F:phosphatidylinositol binding"/>
    <property type="evidence" value="ECO:0007669"/>
    <property type="project" value="InterPro"/>
</dbReference>
<dbReference type="CDD" id="cd06093">
    <property type="entry name" value="PX_domain"/>
    <property type="match status" value="1"/>
</dbReference>
<feature type="region of interest" description="Disordered" evidence="1">
    <location>
        <begin position="89"/>
        <end position="184"/>
    </location>
</feature>
<protein>
    <recommendedName>
        <fullName evidence="4">PX domain-containing protein</fullName>
    </recommendedName>
</protein>
<feature type="compositionally biased region" description="Low complexity" evidence="1">
    <location>
        <begin position="90"/>
        <end position="107"/>
    </location>
</feature>
<dbReference type="InterPro" id="IPR036871">
    <property type="entry name" value="PX_dom_sf"/>
</dbReference>
<evidence type="ECO:0000313" key="3">
    <source>
        <dbReference type="Proteomes" id="UP000002630"/>
    </source>
</evidence>
<evidence type="ECO:0000313" key="2">
    <source>
        <dbReference type="EMBL" id="CBJ33192.1"/>
    </source>
</evidence>